<evidence type="ECO:0000256" key="1">
    <source>
        <dbReference type="SAM" id="MobiDB-lite"/>
    </source>
</evidence>
<proteinExistence type="predicted"/>
<dbReference type="NCBIfam" id="TIGR01300">
    <property type="entry name" value="CPA3_mnhG_phaG"/>
    <property type="match status" value="1"/>
</dbReference>
<evidence type="ECO:0000313" key="3">
    <source>
        <dbReference type="EMBL" id="PRP97650.1"/>
    </source>
</evidence>
<feature type="transmembrane region" description="Helical" evidence="2">
    <location>
        <begin position="6"/>
        <end position="27"/>
    </location>
</feature>
<reference evidence="3 4" key="1">
    <citation type="submission" date="2018-03" db="EMBL/GenBank/DDBJ databases">
        <title>Draft Genome Sequences of the Obligatory Marine Myxobacteria Enhygromyxa salina SWB005.</title>
        <authorList>
            <person name="Poehlein A."/>
            <person name="Moghaddam J.A."/>
            <person name="Harms H."/>
            <person name="Alanjari M."/>
            <person name="Koenig G.M."/>
            <person name="Daniel R."/>
            <person name="Schaeberle T.F."/>
        </authorList>
    </citation>
    <scope>NUCLEOTIDE SEQUENCE [LARGE SCALE GENOMIC DNA]</scope>
    <source>
        <strain evidence="3 4">SWB005</strain>
    </source>
</reference>
<feature type="region of interest" description="Disordered" evidence="1">
    <location>
        <begin position="144"/>
        <end position="172"/>
    </location>
</feature>
<dbReference type="PANTHER" id="PTHR34703:SF1">
    <property type="entry name" value="ANTIPORTER SUBUNIT MNHG2-RELATED"/>
    <property type="match status" value="1"/>
</dbReference>
<dbReference type="AlphaFoldDB" id="A0A2S9XY24"/>
<evidence type="ECO:0000256" key="2">
    <source>
        <dbReference type="SAM" id="Phobius"/>
    </source>
</evidence>
<dbReference type="Pfam" id="PF03334">
    <property type="entry name" value="PhaG_MnhG_YufB"/>
    <property type="match status" value="1"/>
</dbReference>
<keyword evidence="2" id="KW-0812">Transmembrane</keyword>
<dbReference type="PANTHER" id="PTHR34703">
    <property type="entry name" value="ANTIPORTER SUBUNIT MNHG2-RELATED"/>
    <property type="match status" value="1"/>
</dbReference>
<comment type="caution">
    <text evidence="3">The sequence shown here is derived from an EMBL/GenBank/DDBJ whole genome shotgun (WGS) entry which is preliminary data.</text>
</comment>
<dbReference type="RefSeq" id="WP_219906801.1">
    <property type="nucleotide sequence ID" value="NZ_PVNK01000149.1"/>
</dbReference>
<keyword evidence="4" id="KW-1185">Reference proteome</keyword>
<name>A0A2S9XY24_9BACT</name>
<organism evidence="3 4">
    <name type="scientific">Enhygromyxa salina</name>
    <dbReference type="NCBI Taxonomy" id="215803"/>
    <lineage>
        <taxon>Bacteria</taxon>
        <taxon>Pseudomonadati</taxon>
        <taxon>Myxococcota</taxon>
        <taxon>Polyangia</taxon>
        <taxon>Nannocystales</taxon>
        <taxon>Nannocystaceae</taxon>
        <taxon>Enhygromyxa</taxon>
    </lineage>
</organism>
<keyword evidence="2" id="KW-0472">Membrane</keyword>
<sequence length="172" mass="18015">MGVLEIIGSVFMAIGALFALTGSVGVLRMPDFYSRLHPAGKSDTLAQALILLGLALFAGQQLLDTVTGPDEHGGHGDAWLGLANIMVKLVLLTALLFLTAPTATHAIAKAARLDRYTRVPVENDPGASRVAEIVVAGDVGEQLEETAGPVLDVGTAEPQRAEPEPEPEEDEP</sequence>
<dbReference type="InterPro" id="IPR005133">
    <property type="entry name" value="PhaG_MnhG_YufB"/>
</dbReference>
<dbReference type="GO" id="GO:0015385">
    <property type="term" value="F:sodium:proton antiporter activity"/>
    <property type="evidence" value="ECO:0007669"/>
    <property type="project" value="TreeGrafter"/>
</dbReference>
<gene>
    <name evidence="3" type="primary">mrpG</name>
    <name evidence="3" type="ORF">ENSA5_31560</name>
</gene>
<dbReference type="EMBL" id="PVNK01000149">
    <property type="protein sequence ID" value="PRP97650.1"/>
    <property type="molecule type" value="Genomic_DNA"/>
</dbReference>
<feature type="transmembrane region" description="Helical" evidence="2">
    <location>
        <begin position="39"/>
        <end position="58"/>
    </location>
</feature>
<protein>
    <submittedName>
        <fullName evidence="3">Na(+)/H(+) antiporter subunit G</fullName>
    </submittedName>
</protein>
<dbReference type="Proteomes" id="UP000237968">
    <property type="component" value="Unassembled WGS sequence"/>
</dbReference>
<accession>A0A2S9XY24</accession>
<evidence type="ECO:0000313" key="4">
    <source>
        <dbReference type="Proteomes" id="UP000237968"/>
    </source>
</evidence>
<keyword evidence="2" id="KW-1133">Transmembrane helix</keyword>
<feature type="transmembrane region" description="Helical" evidence="2">
    <location>
        <begin position="78"/>
        <end position="99"/>
    </location>
</feature>